<comment type="caution">
    <text evidence="1">The sequence shown here is derived from an EMBL/GenBank/DDBJ whole genome shotgun (WGS) entry which is preliminary data.</text>
</comment>
<evidence type="ECO:0000313" key="1">
    <source>
        <dbReference type="EMBL" id="GIZ41670.1"/>
    </source>
</evidence>
<name>A0A9P3FGN6_9PEZI</name>
<accession>A0A9P3FGN6</accession>
<sequence length="77" mass="8743">MDARFVAKCHTEDGKFACVLCDRYRERDCICKSVDALVKHLGTEHTPEEFEGDADLVRMEEGRRVVRGRRGGEMALA</sequence>
<dbReference type="RefSeq" id="XP_044656157.1">
    <property type="nucleotide sequence ID" value="XM_044800222.1"/>
</dbReference>
<dbReference type="PANTHER" id="PTHR42354:SF1">
    <property type="entry name" value="C2H2-TYPE DOMAIN-CONTAINING PROTEIN"/>
    <property type="match status" value="1"/>
</dbReference>
<proteinExistence type="predicted"/>
<dbReference type="OrthoDB" id="5309037at2759"/>
<dbReference type="EMBL" id="BOLY01000003">
    <property type="protein sequence ID" value="GIZ41670.1"/>
    <property type="molecule type" value="Genomic_DNA"/>
</dbReference>
<gene>
    <name evidence="1" type="ORF">CKM354_000496900</name>
</gene>
<dbReference type="Proteomes" id="UP000825890">
    <property type="component" value="Unassembled WGS sequence"/>
</dbReference>
<dbReference type="GeneID" id="68290544"/>
<evidence type="ECO:0000313" key="2">
    <source>
        <dbReference type="Proteomes" id="UP000825890"/>
    </source>
</evidence>
<keyword evidence="2" id="KW-1185">Reference proteome</keyword>
<protein>
    <submittedName>
        <fullName evidence="1">Uncharacterized protein</fullName>
    </submittedName>
</protein>
<organism evidence="1 2">
    <name type="scientific">Cercospora kikuchii</name>
    <dbReference type="NCBI Taxonomy" id="84275"/>
    <lineage>
        <taxon>Eukaryota</taxon>
        <taxon>Fungi</taxon>
        <taxon>Dikarya</taxon>
        <taxon>Ascomycota</taxon>
        <taxon>Pezizomycotina</taxon>
        <taxon>Dothideomycetes</taxon>
        <taxon>Dothideomycetidae</taxon>
        <taxon>Mycosphaerellales</taxon>
        <taxon>Mycosphaerellaceae</taxon>
        <taxon>Cercospora</taxon>
    </lineage>
</organism>
<dbReference type="AlphaFoldDB" id="A0A9P3FGN6"/>
<reference evidence="1 2" key="1">
    <citation type="submission" date="2021-01" db="EMBL/GenBank/DDBJ databases">
        <title>Cercospora kikuchii MAFF 305040 whole genome shotgun sequence.</title>
        <authorList>
            <person name="Kashiwa T."/>
            <person name="Suzuki T."/>
        </authorList>
    </citation>
    <scope>NUCLEOTIDE SEQUENCE [LARGE SCALE GENOMIC DNA]</scope>
    <source>
        <strain evidence="1 2">MAFF 305040</strain>
    </source>
</reference>
<dbReference type="PANTHER" id="PTHR42354">
    <property type="entry name" value="C2H2-TYPE DOMAIN-CONTAINING PROTEIN"/>
    <property type="match status" value="1"/>
</dbReference>